<keyword evidence="6" id="KW-1185">Reference proteome</keyword>
<feature type="domain" description="ABC toxin N-terminal" evidence="4">
    <location>
        <begin position="1876"/>
        <end position="1990"/>
    </location>
</feature>
<feature type="domain" description="Neuraminidase-like" evidence="3">
    <location>
        <begin position="2022"/>
        <end position="2147"/>
    </location>
</feature>
<feature type="domain" description="Tc toxin complex TcA C-terminal TcB-binding" evidence="2">
    <location>
        <begin position="2998"/>
        <end position="3279"/>
    </location>
</feature>
<name>A0ABX8GFN5_9CELL</name>
<dbReference type="InterPro" id="IPR041079">
    <property type="entry name" value="Neuraminidase-like"/>
</dbReference>
<evidence type="ECO:0000256" key="1">
    <source>
        <dbReference type="SAM" id="MobiDB-lite"/>
    </source>
</evidence>
<evidence type="ECO:0000313" key="6">
    <source>
        <dbReference type="Proteomes" id="UP000679335"/>
    </source>
</evidence>
<organism evidence="5 6">
    <name type="scientific">Cellulomonas dongxiuzhuiae</name>
    <dbReference type="NCBI Taxonomy" id="2819979"/>
    <lineage>
        <taxon>Bacteria</taxon>
        <taxon>Bacillati</taxon>
        <taxon>Actinomycetota</taxon>
        <taxon>Actinomycetes</taxon>
        <taxon>Micrococcales</taxon>
        <taxon>Cellulomonadaceae</taxon>
        <taxon>Cellulomonas</taxon>
    </lineage>
</organism>
<feature type="region of interest" description="Disordered" evidence="1">
    <location>
        <begin position="72"/>
        <end position="99"/>
    </location>
</feature>
<sequence length="3407" mass="367514">MSDETTGTGETEDRVLYTVTGHVLRPGGDGGPAAPVAGVRVRAFDQDLAEARPLGEAVTGAQGRYTITFAGRYSSSRPSSPGPDPVALLRPGRPAERAKDGPDLWVAVLGPDDGDLLARSPVLTDSGPHIEQDLLLEDPSADGSELDRLTRFLAPRLGGMSLQALDDDQVAAVAQDPRLAAPEVMAAARAARLTDRAMELAARHGIEVGDEAAQLFAGLYAASRVEAVPAAVDPLARDDQWWAMTWAVAVRDGRVAVPAGGQDGVLGLLGRLRRAQRLEPAPPGTAASLGDLLTTLPGGLDDTGRATVAAELDADPGDLGGLRARLLDAHGWTAGTVNSVLRAVGLGEITGGHAPLVAALGRPDPDDAAAALADLAPLGRSQWAELVAAHGVPVHLDLPGDGVGPYVDRLLHDVEQRMPSAYLRARVEDGRIPVAEPAQVARFLANAQTFRLGDQPVLGRFAAAVDGDLAGIAAEAVPTVQAELLRIERLARVSPSLEVAERLLAGGWSSALQIASVDRRRFIEEVGDGIPGGAEVASAVHERAAAASATASALLLSQAPGLDRTPLLPVLPMQTDVAPVPDADPAAATLRSALAAGGQTATLELLFGSPDTCGCAGCASMYSPAAYLAELLQMLDGGQHNTAGASPLDVLLARRPDLAELELSCSNTETVLPLVDIVLELLESSLAGDSFWNTLARGTRTADGTIDDWGFDADLDAGNLPQQLRDDLADLGIDVGASADVTTMPVETGRRWRVAGNGWRLHLRGGANPARLRLTLYPQSIPAAAGDAIPRQYVQWAYEPLRYARFPWALPFDLAEAERDAWLERLRVSSRQVTDAYAGSDRCIRVDAACAVLGIGQGERRLLLEAPSDPWIDWGLDVESTIDENGYQRLWLDELRRVRTLRDRTGLDHRELLDLLDSRFVQASPGLAAPMVLTGDECDTTRMFVGDGFPGGRLTASVARRILLFVRLARRLDWTFRELDCAIRGLGRVTEPDLPVPPGNLSFEHFTEAFVVQLAGVQRLREATSLPVETVLNLFRDELDTQRYWDHTVSPPRLAPSFYERLLNEPAVTRPRAPGLELNATRDGLKAVPPGTGLPLLRLSDYADELAASLSCRRSDVVAVLPPTTTSVPQVLLGAASGPATVDGAWVELPGSGARVDWVVGRPTDATTQVRVTVQQQLPSGAAADVSTTMVARGSQDWRRVRVVLTGGERRVRVRAERVAGAGSVWFTAQVTTGSGLVEDVLDLGALSALSAHLLLARGLRIPVTDYVTLVTMSGIGPLGRPARALELLDAHRRTRQAGLTVAELDVLLRHRYRSAEEEEQADRELSALLGTIRESLRVEEASLTGTTETAVSLTGQLLLELGWPERLVDLVLSAEVLDRTFPAMHAVRLPTLPGQLLGVLPAGLRYSGATGQLEVSAPPRQAAVRMAAAAATLRASAEYAAATAEQRTALDVALDDLTARTAATSQEVAAALAPLARMAGSILPPVHTAGLRADTLPGAAMPTIPPQWRGSFWWDPVTQSLCWIGPMSAGWRDELAELGGTPAGSAYRAAVVALFQAADAYQPTATNLLVAAPGASPVPGVPTPERLLGELPAAADRCLALLTRVVPAVRERRAEAVVRGVLGEAFGVDEDQAAVLLERFRHTEDAVTRPLVARDAEQSWLLARDFLGADPAVSVGQAAFPAQLHALGRLAKLAMVAARTELTAPATAWLFGGWWPAAGLFDLTALPQRPVDGPAPAWSTWTALTTVLTDGERAPDRTELEAIRTALSAVSNPATRAATLAAVLGISDDDVVRLTSDLTVDLGTGGWTPPGMLHPELVSRLLTCAELLRRTGADAGTLDAWRRPATTVGATRARQLARAALSEQGWAAASPPVLDGLRLRRRDALVAFWLRDGRRDAEDLYGDLLVDPLTSACAMTSRVRHAIGSVQLFVHRIVLGLEPEVRTDAVDRGRWDVLRSYRVWEANRKILLYPENWIEPELRTDQTPPFRALAGTLTQADLDERTAAEALRLYIEGLADVAGMRVAGLCHEYADDGSLRTTYVFGRTSFEPKTYWYRRFTRPASVRHDDPSGSWTAWEPLGVDVEGEHLVPFMWRGRLFVAWAQLRQEARPPAQAPVAGTVEQPRKLWTMKLAWSERRNGRWTARRVHSGHPALANVLLSVDTWPEDTIFLRPVVQEQGVAISVYLNPTLYSNAAADTLSQRSLDSVPVFTFFFDGDDARPAAGYYRYRQSRLGQPPEDNIGYSAVEPAENPIAVDLTTSITPHRAMTVPRPAGQFSVPSGTGMSSVLKTAPRRLAVVMPADEPVLQLQAPSTLLPGLGGRTVPFVLADRARQLFVYPVNRLTMRSFPPPVPGSPPLISLVDEPGVHITALDMPQLGRFRQILERRGVDAALATATQYEPEAPAGVRGTFGQYGADAAVVLTQPLDDVVFAPTEPAGPYSWELFFHVALAAGTALSRNQRFADARSWFHRIFDPTDTGPGPVPGRYWRFRPFREIDAGPPMPELLRRLADKDDHSPEKMALLATIAEWRERPFEPHVVARLRPRAYMYAVVMKYLDNLIAWGDQLFRRETMEALDEATQLYVLAAQILGRRPETIPPRTRPLAKSYGDLRPELVGDAGTLGNPLVVGENILGSGGTTSPATGALPRTLYFCVPGNPKLLGYHATVADRLNKLRNCMTIDGVVRQLPLFEPPIDPGLLVRARASGVDLGSVLADANAPLPLYRFATMSRTAAELCGHVRELGSQMLSAIEKRDGEVMSRLRDGHERTLLASVRQVRQLQVDEALASLQSYQPVLTSAQERLAYYAGLVTQVGEVSIPGGPAGPTIESIAGAAIETVTNTLGFTQSLISQIDPFSSAATELVKQALTRATELIQGGVPEAGEATAKVPINDAEKRQLTELRQARDSQARAADMKAAARFLAMIPDITLGSSGATGSPVVTAQLGGTLLAKAAELFAAQADGAAAEHSYRASVAAILAGHQRRAADWVEQAKAAANDITQATHQIAAAGTRVAIASAELRNHDLQAEQADEVDELMRSRFSNQELYAWMMQQVGDAHFRSYQLAYDVAKRAEQAYRHELGVDSTSFIRFGYWDSVRRGLSAGDHLLHDLKRMEVSYLNEDRRELEVVKHVSLRQLDGAALLRLRATGTCEFDVPESLLDLDFPGHYFRRLRDVAVSVPSVAGPYTGVNGTLTLLSSVVRNRPVASGDYDAPENLAISRVPIQSVVTHSGQEDNGRFDGTRPDDRYGPFEGAGALSRWRFTMPDEFRAFDYSTISDLVLHLRFTARDGGETLATKARRSLAERLGAQVRARSTEVGLVQLLPLELDFPREWRRFRDDHEPLLLTVTEQHFPYMFRGRVAPHAAALVWDGESPGISVDPLQGNDDALPTYTLSYDAKSPLLTTSDPHLLVAYSV</sequence>
<accession>A0ABX8GFN5</accession>
<evidence type="ECO:0000313" key="5">
    <source>
        <dbReference type="EMBL" id="QWC14703.1"/>
    </source>
</evidence>
<dbReference type="Pfam" id="PF18413">
    <property type="entry name" value="Neuraminidase"/>
    <property type="match status" value="1"/>
</dbReference>
<protein>
    <recommendedName>
        <fullName evidence="7">Virulence plasmid A protein</fullName>
    </recommendedName>
</protein>
<reference evidence="5 6" key="1">
    <citation type="submission" date="2021-05" db="EMBL/GenBank/DDBJ databases">
        <title>Novel species in genus Cellulomonas.</title>
        <authorList>
            <person name="Zhang G."/>
        </authorList>
    </citation>
    <scope>NUCLEOTIDE SEQUENCE [LARGE SCALE GENOMIC DNA]</scope>
    <source>
        <strain evidence="6">zg-ZUI157</strain>
    </source>
</reference>
<dbReference type="Pfam" id="PF20220">
    <property type="entry name" value="ABC_toxin_N"/>
    <property type="match status" value="1"/>
</dbReference>
<dbReference type="InterPro" id="IPR046839">
    <property type="entry name" value="ABC_toxin_N"/>
</dbReference>
<evidence type="ECO:0008006" key="7">
    <source>
        <dbReference type="Google" id="ProtNLM"/>
    </source>
</evidence>
<dbReference type="EMBL" id="CP076023">
    <property type="protein sequence ID" value="QWC14703.1"/>
    <property type="molecule type" value="Genomic_DNA"/>
</dbReference>
<dbReference type="InterPro" id="IPR040840">
    <property type="entry name" value="TcA_TcB_BD"/>
</dbReference>
<evidence type="ECO:0000259" key="2">
    <source>
        <dbReference type="Pfam" id="PF18276"/>
    </source>
</evidence>
<dbReference type="RefSeq" id="WP_214765480.1">
    <property type="nucleotide sequence ID" value="NZ_CP076023.1"/>
</dbReference>
<dbReference type="Proteomes" id="UP000679335">
    <property type="component" value="Chromosome"/>
</dbReference>
<proteinExistence type="predicted"/>
<evidence type="ECO:0000259" key="3">
    <source>
        <dbReference type="Pfam" id="PF18413"/>
    </source>
</evidence>
<dbReference type="Pfam" id="PF18276">
    <property type="entry name" value="TcA_TcB_BD"/>
    <property type="match status" value="1"/>
</dbReference>
<evidence type="ECO:0000259" key="4">
    <source>
        <dbReference type="Pfam" id="PF20220"/>
    </source>
</evidence>
<gene>
    <name evidence="5" type="ORF">KKR89_09965</name>
</gene>